<proteinExistence type="predicted"/>
<keyword evidence="1" id="KW-0802">TPR repeat</keyword>
<evidence type="ECO:0000256" key="1">
    <source>
        <dbReference type="PROSITE-ProRule" id="PRU00339"/>
    </source>
</evidence>
<dbReference type="PROSITE" id="PS50005">
    <property type="entry name" value="TPR"/>
    <property type="match status" value="2"/>
</dbReference>
<dbReference type="Gene3D" id="1.25.40.10">
    <property type="entry name" value="Tetratricopeptide repeat domain"/>
    <property type="match status" value="5"/>
</dbReference>
<name>A0A5P9NN47_9GAMM</name>
<protein>
    <submittedName>
        <fullName evidence="2">Tetratricopeptide repeat protein</fullName>
    </submittedName>
</protein>
<feature type="repeat" description="TPR" evidence="1">
    <location>
        <begin position="580"/>
        <end position="613"/>
    </location>
</feature>
<dbReference type="InterPro" id="IPR019734">
    <property type="entry name" value="TPR_rpt"/>
</dbReference>
<feature type="repeat" description="TPR" evidence="1">
    <location>
        <begin position="535"/>
        <end position="568"/>
    </location>
</feature>
<dbReference type="PROSITE" id="PS51257">
    <property type="entry name" value="PROKAR_LIPOPROTEIN"/>
    <property type="match status" value="1"/>
</dbReference>
<dbReference type="RefSeq" id="WP_153240362.1">
    <property type="nucleotide sequence ID" value="NZ_CP036422.1"/>
</dbReference>
<dbReference type="KEGG" id="halc:EY643_16990"/>
<evidence type="ECO:0000313" key="2">
    <source>
        <dbReference type="EMBL" id="QFU77217.1"/>
    </source>
</evidence>
<evidence type="ECO:0000313" key="3">
    <source>
        <dbReference type="Proteomes" id="UP000326287"/>
    </source>
</evidence>
<dbReference type="OrthoDB" id="9806825at2"/>
<dbReference type="SUPFAM" id="SSF48452">
    <property type="entry name" value="TPR-like"/>
    <property type="match status" value="2"/>
</dbReference>
<sequence length="927" mass="102890">MKRLTLVTCLLAAQGCGYLPALPGSEPQLYEPTIATLEPVVRAAPAREVASLSLLELADRYREVLAVAEDPAQRLQVRRRLADLELLAREAEDIEDGAPVSYAEVIAAYEELLQDYPDTEGSDQLMYQMARAYDMDGSNPESVALMERLSIAHPGSEHLAEAEFRKGEAYFSDGDYRRAEQAYAQVAGAAGAEDYRASSLYMLGWSRFKLDRKEAAVDAFTESLDTLLASGDEFEALPRGDREMAADCFRVMAVIFDGGGGATAVAESFAQRGPRSYDHRVYLALGELYLEQERYQDSADTFAGFAAAKPFSPVAHEFDWRVIGAYESGGFPEAVIAAKASYAARYDTEGAYWQKAEDEQRSIMGDRLRQYIDELARHNHALAQGEEDDAAAAPLYHAAADYYGDYIRSFPRDEQVPDLALLMAEARQAGGDYRRAIEDYQWMAYRYSEHPQASEAAYAAILAFDQLTPVEDDDAAALVASQLQFAKTFPVDDRAAPVLARAVSGLLEAEEYALAADNATVLINWQPAPGSELLVPAWLQLGHARFELAHYDEAEAAYFRALALMSDEDVRRAKTTEQLAAAIYRQGEIAATAGDHLAAADHYARIVAVAPNSSVRVNAQYDAANSYRIAGDLNQANQLLLDFRRRYPQHALSAGVGAVLVQNYETLGDWRGAAEELDRLGETAVDADEKREAQYLAADYYLREGAIDTAIERYRTYAHAWPQPMGPRMEAMLTLAGLYQDQGDVSKRHYWLEAMAAAHEQAGGNATDRSRYLAASSMTEIADAHYATFVELRLAHPLEKSLARKRDALDDTVTAYERVNSYGLQEYGTRATYRLGQVYRQFSADLMNSERPDGLDALALEQYELLLEEQAWPFEEKAIAIHEANAKRAWDGLYDEWIALSFSALGDLMPARWGKQEARVAVSREIR</sequence>
<accession>A0A5P9NN47</accession>
<dbReference type="InterPro" id="IPR011990">
    <property type="entry name" value="TPR-like_helical_dom_sf"/>
</dbReference>
<dbReference type="EMBL" id="CP036422">
    <property type="protein sequence ID" value="QFU77217.1"/>
    <property type="molecule type" value="Genomic_DNA"/>
</dbReference>
<organism evidence="2 3">
    <name type="scientific">Halioglobus maricola</name>
    <dbReference type="NCBI Taxonomy" id="2601894"/>
    <lineage>
        <taxon>Bacteria</taxon>
        <taxon>Pseudomonadati</taxon>
        <taxon>Pseudomonadota</taxon>
        <taxon>Gammaproteobacteria</taxon>
        <taxon>Cellvibrionales</taxon>
        <taxon>Halieaceae</taxon>
        <taxon>Halioglobus</taxon>
    </lineage>
</organism>
<dbReference type="AlphaFoldDB" id="A0A5P9NN47"/>
<reference evidence="2 3" key="1">
    <citation type="submission" date="2019-02" db="EMBL/GenBank/DDBJ databases">
        <authorList>
            <person name="Li S.-H."/>
        </authorList>
    </citation>
    <scope>NUCLEOTIDE SEQUENCE [LARGE SCALE GENOMIC DNA]</scope>
    <source>
        <strain evidence="2 3">IMCC14385</strain>
    </source>
</reference>
<dbReference type="SMART" id="SM00028">
    <property type="entry name" value="TPR"/>
    <property type="match status" value="5"/>
</dbReference>
<keyword evidence="3" id="KW-1185">Reference proteome</keyword>
<dbReference type="Pfam" id="PF13181">
    <property type="entry name" value="TPR_8"/>
    <property type="match status" value="1"/>
</dbReference>
<gene>
    <name evidence="2" type="ORF">EY643_16990</name>
</gene>
<dbReference type="Pfam" id="PF13174">
    <property type="entry name" value="TPR_6"/>
    <property type="match status" value="1"/>
</dbReference>
<dbReference type="Proteomes" id="UP000326287">
    <property type="component" value="Chromosome"/>
</dbReference>